<dbReference type="PaxDb" id="3827-XP_004488240.1"/>
<dbReference type="STRING" id="3827.A0A1S2XHP9"/>
<dbReference type="eggNOG" id="KOG1267">
    <property type="taxonomic scope" value="Eukaryota"/>
</dbReference>
<keyword evidence="2" id="KW-0806">Transcription termination</keyword>
<proteinExistence type="inferred from homology"/>
<dbReference type="InterPro" id="IPR038538">
    <property type="entry name" value="MTERF_sf"/>
</dbReference>
<organism evidence="4 5">
    <name type="scientific">Cicer arietinum</name>
    <name type="common">Chickpea</name>
    <name type="synonym">Garbanzo</name>
    <dbReference type="NCBI Taxonomy" id="3827"/>
    <lineage>
        <taxon>Eukaryota</taxon>
        <taxon>Viridiplantae</taxon>
        <taxon>Streptophyta</taxon>
        <taxon>Embryophyta</taxon>
        <taxon>Tracheophyta</taxon>
        <taxon>Spermatophyta</taxon>
        <taxon>Magnoliopsida</taxon>
        <taxon>eudicotyledons</taxon>
        <taxon>Gunneridae</taxon>
        <taxon>Pentapetalae</taxon>
        <taxon>rosids</taxon>
        <taxon>fabids</taxon>
        <taxon>Fabales</taxon>
        <taxon>Fabaceae</taxon>
        <taxon>Papilionoideae</taxon>
        <taxon>50 kb inversion clade</taxon>
        <taxon>NPAAA clade</taxon>
        <taxon>Hologalegina</taxon>
        <taxon>IRL clade</taxon>
        <taxon>Cicereae</taxon>
        <taxon>Cicer</taxon>
    </lineage>
</organism>
<dbReference type="SMART" id="SM00733">
    <property type="entry name" value="Mterf"/>
    <property type="match status" value="5"/>
</dbReference>
<keyword evidence="2" id="KW-0805">Transcription regulation</keyword>
<dbReference type="Gene3D" id="1.25.70.10">
    <property type="entry name" value="Transcription termination factor 3, mitochondrial"/>
    <property type="match status" value="1"/>
</dbReference>
<dbReference type="GO" id="GO:0003676">
    <property type="term" value="F:nucleic acid binding"/>
    <property type="evidence" value="ECO:0007669"/>
    <property type="project" value="InterPro"/>
</dbReference>
<protein>
    <submittedName>
        <fullName evidence="5">Uncharacterized protein LOC101491710</fullName>
    </submittedName>
</protein>
<evidence type="ECO:0000256" key="1">
    <source>
        <dbReference type="ARBA" id="ARBA00007692"/>
    </source>
</evidence>
<dbReference type="PANTHER" id="PTHR13068">
    <property type="entry name" value="CGI-12 PROTEIN-RELATED"/>
    <property type="match status" value="1"/>
</dbReference>
<dbReference type="Pfam" id="PF02536">
    <property type="entry name" value="mTERF"/>
    <property type="match status" value="2"/>
</dbReference>
<evidence type="ECO:0000256" key="3">
    <source>
        <dbReference type="ARBA" id="ARBA00022946"/>
    </source>
</evidence>
<reference evidence="4" key="1">
    <citation type="journal article" date="2013" name="Nat. Biotechnol.">
        <title>Draft genome sequence of chickpea (Cicer arietinum) provides a resource for trait improvement.</title>
        <authorList>
            <person name="Varshney R.K."/>
            <person name="Song C."/>
            <person name="Saxena R.K."/>
            <person name="Azam S."/>
            <person name="Yu S."/>
            <person name="Sharpe A.G."/>
            <person name="Cannon S."/>
            <person name="Baek J."/>
            <person name="Rosen B.D."/>
            <person name="Tar'an B."/>
            <person name="Millan T."/>
            <person name="Zhang X."/>
            <person name="Ramsay L.D."/>
            <person name="Iwata A."/>
            <person name="Wang Y."/>
            <person name="Nelson W."/>
            <person name="Farmer A.D."/>
            <person name="Gaur P.M."/>
            <person name="Soderlund C."/>
            <person name="Penmetsa R.V."/>
            <person name="Xu C."/>
            <person name="Bharti A.K."/>
            <person name="He W."/>
            <person name="Winter P."/>
            <person name="Zhao S."/>
            <person name="Hane J.K."/>
            <person name="Carrasquilla-Garcia N."/>
            <person name="Condie J.A."/>
            <person name="Upadhyaya H.D."/>
            <person name="Luo M.C."/>
            <person name="Thudi M."/>
            <person name="Gowda C.L."/>
            <person name="Singh N.P."/>
            <person name="Lichtenzveig J."/>
            <person name="Gali K.K."/>
            <person name="Rubio J."/>
            <person name="Nadarajan N."/>
            <person name="Dolezel J."/>
            <person name="Bansal K.C."/>
            <person name="Xu X."/>
            <person name="Edwards D."/>
            <person name="Zhang G."/>
            <person name="Kahl G."/>
            <person name="Gil J."/>
            <person name="Singh K.B."/>
            <person name="Datta S.K."/>
            <person name="Jackson S.A."/>
            <person name="Wang J."/>
            <person name="Cook D.R."/>
        </authorList>
    </citation>
    <scope>NUCLEOTIDE SEQUENCE [LARGE SCALE GENOMIC DNA]</scope>
    <source>
        <strain evidence="4">cv. CDC Frontier</strain>
    </source>
</reference>
<dbReference type="InterPro" id="IPR003690">
    <property type="entry name" value="MTERF"/>
</dbReference>
<accession>A0A1S2XHP9</accession>
<dbReference type="KEGG" id="cam:101491710"/>
<dbReference type="AlphaFoldDB" id="A0A1S2XHP9"/>
<sequence>MFKFSLSLNAFAISTTLSHFPFPFSLKFLTTTATSNSFAVSYFINKFNFSPEFALKASKQVRFNSSQKPDSVLNFFTTHGFTDTDMQNIIKREPWLLNCDTHKRVLPKFQFLLSKGASPSDIVGIAVGNPRFMKTSLKNRVIPLYNLVNQFICSDQKTLASIISCPSLLCSDFVDSNIKLLVENGVCNSSIFRILRSRPSIIFCSPRELAESVEELKKLGLNPSMSFFGDALLAKRGISESKWNEKIDTFKKWGWSEETILEAIRRQPKCMLSSNDKINRVMEFWVNELGWDSSYLVKGPGIFGYGLEKRVIPRAMIVRYLLNKGLRSESASLLTPFYLSEKLFLERYVLCFEEEEKSYLLKLYYEMMKVENEKGQKNPES</sequence>
<dbReference type="PANTHER" id="PTHR13068:SF91">
    <property type="entry name" value="TRANSCRIPTION TERMINATION FACTOR FAMILY PROTEIN"/>
    <property type="match status" value="1"/>
</dbReference>
<comment type="similarity">
    <text evidence="1">Belongs to the mTERF family.</text>
</comment>
<evidence type="ECO:0000313" key="5">
    <source>
        <dbReference type="RefSeq" id="XP_004488240.2"/>
    </source>
</evidence>
<dbReference type="OrthoDB" id="637682at2759"/>
<reference evidence="5" key="2">
    <citation type="submission" date="2025-08" db="UniProtKB">
        <authorList>
            <consortium name="RefSeq"/>
        </authorList>
    </citation>
    <scope>IDENTIFICATION</scope>
    <source>
        <tissue evidence="5">Etiolated seedlings</tissue>
    </source>
</reference>
<keyword evidence="3" id="KW-0809">Transit peptide</keyword>
<dbReference type="Proteomes" id="UP000087171">
    <property type="component" value="Chromosome Ca1"/>
</dbReference>
<name>A0A1S2XHP9_CICAR</name>
<keyword evidence="2" id="KW-0804">Transcription</keyword>
<evidence type="ECO:0000256" key="2">
    <source>
        <dbReference type="ARBA" id="ARBA00022472"/>
    </source>
</evidence>
<evidence type="ECO:0000313" key="4">
    <source>
        <dbReference type="Proteomes" id="UP000087171"/>
    </source>
</evidence>
<dbReference type="FunFam" id="1.25.70.10:FF:000001">
    <property type="entry name" value="Mitochondrial transcription termination factor-like"/>
    <property type="match status" value="1"/>
</dbReference>
<keyword evidence="4" id="KW-1185">Reference proteome</keyword>
<gene>
    <name evidence="5" type="primary">LOC101491710</name>
</gene>
<dbReference type="RefSeq" id="XP_004488240.2">
    <property type="nucleotide sequence ID" value="XM_004488183.3"/>
</dbReference>
<dbReference type="GO" id="GO:0006353">
    <property type="term" value="P:DNA-templated transcription termination"/>
    <property type="evidence" value="ECO:0007669"/>
    <property type="project" value="UniProtKB-KW"/>
</dbReference>